<reference evidence="3" key="1">
    <citation type="submission" date="2015-10" db="EMBL/GenBank/DDBJ databases">
        <title>Description of Candidatus Tenderia electrophaga gen. nov, sp. nov., an Uncultivated Electroautotroph from a Biocathode Enrichment.</title>
        <authorList>
            <person name="Eddie B.J."/>
            <person name="Malanoski A.P."/>
            <person name="Wang Z."/>
            <person name="Hall R.J."/>
            <person name="Oh S.D."/>
            <person name="Heiner C."/>
            <person name="Lin B."/>
            <person name="Strycharz-Glaven S.M."/>
        </authorList>
    </citation>
    <scope>NUCLEOTIDE SEQUENCE [LARGE SCALE GENOMIC DNA]</scope>
    <source>
        <strain evidence="3">NRL1</strain>
    </source>
</reference>
<keyword evidence="4" id="KW-1185">Reference proteome</keyword>
<evidence type="ECO:0008006" key="5">
    <source>
        <dbReference type="Google" id="ProtNLM"/>
    </source>
</evidence>
<dbReference type="EMBL" id="CP013099">
    <property type="protein sequence ID" value="ALP54062.1"/>
    <property type="molecule type" value="Genomic_DNA"/>
</dbReference>
<dbReference type="PANTHER" id="PTHR45947:SF3">
    <property type="entry name" value="SULFOQUINOVOSYL TRANSFERASE SQD2"/>
    <property type="match status" value="1"/>
</dbReference>
<dbReference type="Proteomes" id="UP000055136">
    <property type="component" value="Chromosome"/>
</dbReference>
<evidence type="ECO:0000313" key="4">
    <source>
        <dbReference type="Proteomes" id="UP000055136"/>
    </source>
</evidence>
<sequence>MRQLIVTGGYPYSTHTFVIREIAASIAAGNEVYVLASNRGDKAGATLAARLGMPDPAHLLYGDYANSRLFAPSLCRFGRRVRSAADVAVYGRRLAERRKTFFCHALSRLPRLDLIHANFAGWAFEVGMPLSQILDIPLTITVHNNHEQLRRRSLHSLQALQQRAAALALVSRSSQRIWAQRTGSEHRLRVIYNGIELSEFPDRQPDTADSAPRLISIGRLAREKSIDEGIRIFSRLKQKFHDCIYHIIGDGPERAELESLANRLGYRESIIFHGTLTHEQVRKQLANSDILLHTGVDESFGLVITEAMAAYKPVVASNSGAVPELITHGETGYLYEPGNEDRALNYLTSLAADAEMRNKLGRQGHKVVEERFSWPAHMERMEQLWLDALAMKP</sequence>
<dbReference type="GO" id="GO:0016757">
    <property type="term" value="F:glycosyltransferase activity"/>
    <property type="evidence" value="ECO:0007669"/>
    <property type="project" value="InterPro"/>
</dbReference>
<accession>A0A0S2TFZ1</accession>
<evidence type="ECO:0000259" key="1">
    <source>
        <dbReference type="Pfam" id="PF00534"/>
    </source>
</evidence>
<protein>
    <recommendedName>
        <fullName evidence="5">Glycosyl transferase family 1</fullName>
    </recommendedName>
</protein>
<dbReference type="STRING" id="1748243.Tel_13495"/>
<dbReference type="InterPro" id="IPR028098">
    <property type="entry name" value="Glyco_trans_4-like_N"/>
</dbReference>
<dbReference type="CDD" id="cd03801">
    <property type="entry name" value="GT4_PimA-like"/>
    <property type="match status" value="1"/>
</dbReference>
<dbReference type="AlphaFoldDB" id="A0A0S2TFZ1"/>
<dbReference type="SUPFAM" id="SSF53756">
    <property type="entry name" value="UDP-Glycosyltransferase/glycogen phosphorylase"/>
    <property type="match status" value="1"/>
</dbReference>
<dbReference type="KEGG" id="tee:Tel_13495"/>
<gene>
    <name evidence="3" type="ORF">Tel_13495</name>
</gene>
<organism evidence="3 4">
    <name type="scientific">Candidatus Tenderia electrophaga</name>
    <dbReference type="NCBI Taxonomy" id="1748243"/>
    <lineage>
        <taxon>Bacteria</taxon>
        <taxon>Pseudomonadati</taxon>
        <taxon>Pseudomonadota</taxon>
        <taxon>Gammaproteobacteria</taxon>
        <taxon>Candidatus Tenderiales</taxon>
        <taxon>Candidatus Tenderiaceae</taxon>
        <taxon>Candidatus Tenderia</taxon>
    </lineage>
</organism>
<dbReference type="Pfam" id="PF00534">
    <property type="entry name" value="Glycos_transf_1"/>
    <property type="match status" value="1"/>
</dbReference>
<feature type="domain" description="Glycosyltransferase subfamily 4-like N-terminal" evidence="2">
    <location>
        <begin position="25"/>
        <end position="198"/>
    </location>
</feature>
<feature type="domain" description="Glycosyl transferase family 1" evidence="1">
    <location>
        <begin position="207"/>
        <end position="366"/>
    </location>
</feature>
<dbReference type="Gene3D" id="3.40.50.2000">
    <property type="entry name" value="Glycogen Phosphorylase B"/>
    <property type="match status" value="2"/>
</dbReference>
<evidence type="ECO:0000313" key="3">
    <source>
        <dbReference type="EMBL" id="ALP54062.1"/>
    </source>
</evidence>
<dbReference type="InterPro" id="IPR050194">
    <property type="entry name" value="Glycosyltransferase_grp1"/>
</dbReference>
<proteinExistence type="predicted"/>
<name>A0A0S2TFZ1_9GAMM</name>
<evidence type="ECO:0000259" key="2">
    <source>
        <dbReference type="Pfam" id="PF13439"/>
    </source>
</evidence>
<dbReference type="InterPro" id="IPR001296">
    <property type="entry name" value="Glyco_trans_1"/>
</dbReference>
<dbReference type="Pfam" id="PF13439">
    <property type="entry name" value="Glyco_transf_4"/>
    <property type="match status" value="1"/>
</dbReference>
<dbReference type="PANTHER" id="PTHR45947">
    <property type="entry name" value="SULFOQUINOVOSYL TRANSFERASE SQD2"/>
    <property type="match status" value="1"/>
</dbReference>